<sequence length="155" mass="16628">MKLTAKGRYAVMAMADLAAQGEGARASLAEIGERQGISTAFLEQLFNKLRRADLVDSVRGAKGGYVLKVPADILTLDRIIHAVDIDIKAHSCTPSDRLGCTGKSDRCLTHNLWGALENHIGSFLSSITLLDVLLDNIELVSPIAVSSHSKMEAAQ</sequence>
<evidence type="ECO:0000256" key="1">
    <source>
        <dbReference type="ARBA" id="ARBA00023125"/>
    </source>
</evidence>
<name>A0A420WJS3_9PROT</name>
<dbReference type="AlphaFoldDB" id="A0A420WJS3"/>
<organism evidence="2 3">
    <name type="scientific">Litorimonas taeanensis</name>
    <dbReference type="NCBI Taxonomy" id="568099"/>
    <lineage>
        <taxon>Bacteria</taxon>
        <taxon>Pseudomonadati</taxon>
        <taxon>Pseudomonadota</taxon>
        <taxon>Alphaproteobacteria</taxon>
        <taxon>Maricaulales</taxon>
        <taxon>Robiginitomaculaceae</taxon>
    </lineage>
</organism>
<dbReference type="PANTHER" id="PTHR33221:SF5">
    <property type="entry name" value="HTH-TYPE TRANSCRIPTIONAL REGULATOR ISCR"/>
    <property type="match status" value="1"/>
</dbReference>
<comment type="caution">
    <text evidence="2">The sequence shown here is derived from an EMBL/GenBank/DDBJ whole genome shotgun (WGS) entry which is preliminary data.</text>
</comment>
<dbReference type="EMBL" id="RBII01000001">
    <property type="protein sequence ID" value="RKQ71274.1"/>
    <property type="molecule type" value="Genomic_DNA"/>
</dbReference>
<dbReference type="SUPFAM" id="SSF46785">
    <property type="entry name" value="Winged helix' DNA-binding domain"/>
    <property type="match status" value="1"/>
</dbReference>
<reference evidence="2 3" key="1">
    <citation type="submission" date="2018-10" db="EMBL/GenBank/DDBJ databases">
        <title>Genomic Encyclopedia of Type Strains, Phase IV (KMG-IV): sequencing the most valuable type-strain genomes for metagenomic binning, comparative biology and taxonomic classification.</title>
        <authorList>
            <person name="Goeker M."/>
        </authorList>
    </citation>
    <scope>NUCLEOTIDE SEQUENCE [LARGE SCALE GENOMIC DNA]</scope>
    <source>
        <strain evidence="2 3">DSM 22008</strain>
    </source>
</reference>
<dbReference type="Proteomes" id="UP000282211">
    <property type="component" value="Unassembled WGS sequence"/>
</dbReference>
<dbReference type="GO" id="GO:0003677">
    <property type="term" value="F:DNA binding"/>
    <property type="evidence" value="ECO:0007669"/>
    <property type="project" value="UniProtKB-KW"/>
</dbReference>
<protein>
    <submittedName>
        <fullName evidence="2">BadM/Rrf2 family transcriptional regulator</fullName>
    </submittedName>
</protein>
<dbReference type="PROSITE" id="PS51197">
    <property type="entry name" value="HTH_RRF2_2"/>
    <property type="match status" value="1"/>
</dbReference>
<dbReference type="InterPro" id="IPR036390">
    <property type="entry name" value="WH_DNA-bd_sf"/>
</dbReference>
<keyword evidence="1" id="KW-0238">DNA-binding</keyword>
<dbReference type="OrthoDB" id="9808360at2"/>
<accession>A0A420WJS3</accession>
<dbReference type="Pfam" id="PF02082">
    <property type="entry name" value="Rrf2"/>
    <property type="match status" value="1"/>
</dbReference>
<dbReference type="NCBIfam" id="TIGR00738">
    <property type="entry name" value="rrf2_super"/>
    <property type="match status" value="1"/>
</dbReference>
<dbReference type="Gene3D" id="1.10.10.10">
    <property type="entry name" value="Winged helix-like DNA-binding domain superfamily/Winged helix DNA-binding domain"/>
    <property type="match status" value="1"/>
</dbReference>
<evidence type="ECO:0000313" key="3">
    <source>
        <dbReference type="Proteomes" id="UP000282211"/>
    </source>
</evidence>
<keyword evidence="3" id="KW-1185">Reference proteome</keyword>
<dbReference type="GO" id="GO:0005829">
    <property type="term" value="C:cytosol"/>
    <property type="evidence" value="ECO:0007669"/>
    <property type="project" value="TreeGrafter"/>
</dbReference>
<dbReference type="InterPro" id="IPR000944">
    <property type="entry name" value="Tscrpt_reg_Rrf2"/>
</dbReference>
<dbReference type="InterPro" id="IPR036388">
    <property type="entry name" value="WH-like_DNA-bd_sf"/>
</dbReference>
<dbReference type="PANTHER" id="PTHR33221">
    <property type="entry name" value="WINGED HELIX-TURN-HELIX TRANSCRIPTIONAL REGULATOR, RRF2 FAMILY"/>
    <property type="match status" value="1"/>
</dbReference>
<gene>
    <name evidence="2" type="ORF">DES40_0587</name>
</gene>
<proteinExistence type="predicted"/>
<evidence type="ECO:0000313" key="2">
    <source>
        <dbReference type="EMBL" id="RKQ71274.1"/>
    </source>
</evidence>
<dbReference type="FunCoup" id="A0A420WJS3">
    <property type="interactions" value="297"/>
</dbReference>
<dbReference type="InParanoid" id="A0A420WJS3"/>
<dbReference type="GO" id="GO:0003700">
    <property type="term" value="F:DNA-binding transcription factor activity"/>
    <property type="evidence" value="ECO:0007669"/>
    <property type="project" value="TreeGrafter"/>
</dbReference>
<dbReference type="RefSeq" id="WP_121099067.1">
    <property type="nucleotide sequence ID" value="NZ_RBII01000001.1"/>
</dbReference>